<proteinExistence type="inferred from homology"/>
<dbReference type="InterPro" id="IPR019826">
    <property type="entry name" value="Carboxylesterase_B_AS"/>
</dbReference>
<dbReference type="GO" id="GO:0016787">
    <property type="term" value="F:hydrolase activity"/>
    <property type="evidence" value="ECO:0007669"/>
    <property type="project" value="UniProtKB-KW"/>
</dbReference>
<accession>A0ABS4QJH9</accession>
<dbReference type="Gene3D" id="3.40.50.1820">
    <property type="entry name" value="alpha/beta hydrolase"/>
    <property type="match status" value="1"/>
</dbReference>
<comment type="similarity">
    <text evidence="1 3">Belongs to the type-B carboxylesterase/lipase family.</text>
</comment>
<dbReference type="EMBL" id="JAGGMR010000001">
    <property type="protein sequence ID" value="MBP2191864.1"/>
    <property type="molecule type" value="Genomic_DNA"/>
</dbReference>
<reference evidence="5 6" key="1">
    <citation type="submission" date="2021-03" db="EMBL/GenBank/DDBJ databases">
        <title>Sequencing the genomes of 1000 actinobacteria strains.</title>
        <authorList>
            <person name="Klenk H.-P."/>
        </authorList>
    </citation>
    <scope>NUCLEOTIDE SEQUENCE [LARGE SCALE GENOMIC DNA]</scope>
    <source>
        <strain evidence="5 6">DSM 45516</strain>
    </source>
</reference>
<keyword evidence="2 3" id="KW-0378">Hydrolase</keyword>
<evidence type="ECO:0000313" key="5">
    <source>
        <dbReference type="EMBL" id="MBP2191864.1"/>
    </source>
</evidence>
<dbReference type="PROSITE" id="PS00122">
    <property type="entry name" value="CARBOXYLESTERASE_B_1"/>
    <property type="match status" value="1"/>
</dbReference>
<dbReference type="SUPFAM" id="SSF53474">
    <property type="entry name" value="alpha/beta-Hydrolases"/>
    <property type="match status" value="1"/>
</dbReference>
<evidence type="ECO:0000256" key="2">
    <source>
        <dbReference type="ARBA" id="ARBA00022801"/>
    </source>
</evidence>
<dbReference type="Pfam" id="PF00135">
    <property type="entry name" value="COesterase"/>
    <property type="match status" value="1"/>
</dbReference>
<protein>
    <recommendedName>
        <fullName evidence="3">Carboxylic ester hydrolase</fullName>
        <ecNumber evidence="3">3.1.1.-</ecNumber>
    </recommendedName>
</protein>
<keyword evidence="6" id="KW-1185">Reference proteome</keyword>
<feature type="chain" id="PRO_5044960536" description="Carboxylic ester hydrolase" evidence="3">
    <location>
        <begin position="31"/>
        <end position="540"/>
    </location>
</feature>
<dbReference type="InterPro" id="IPR050309">
    <property type="entry name" value="Type-B_Carboxylest/Lipase"/>
</dbReference>
<dbReference type="EC" id="3.1.1.-" evidence="3"/>
<evidence type="ECO:0000313" key="6">
    <source>
        <dbReference type="Proteomes" id="UP001519325"/>
    </source>
</evidence>
<evidence type="ECO:0000256" key="1">
    <source>
        <dbReference type="ARBA" id="ARBA00005964"/>
    </source>
</evidence>
<sequence>MTHFRARCAELSRCAAAVIAAIVLSLSASHYLPVAQAEPAGALVTVTGGTVRGFESDGITKFHGIPYAASTAGAGRFAPPRPVEPWAGIRDANRHGPQCPQASPMAGLPALQESSEDCLSIDLYVPPAAAGERLPVMVWIYGGGFLLGSNAQYDSPSRLVREGRVIVAIPNYRVGPFGFLALPELAASHGATGTYGILDQQAALRWIQDNAAAFGGDPGNVTLMGESAGGMSVCTQIASPGARGLYAKAIVQSGACARSPLVPPSLEQAYQRARDYSADMGCADAATRLQCLRDLPVERLLNSPTTRLASMTAGWTPVLDGVVVTRNPEDAFAAGAARDLPMIVGSNAEEGATFLLLTDFAQGRIPDSDDYVSWVRHFFDADAERVLARYPETGFGSAALAKQAVITDGFFACPALFTTAAAQAGGATVWQYRFTDSLLPPNPVITGAFHAADVLYLFSSVQGMPVPLPPQAAGLAHRMQDTWAHFAYTGRPDSAAFENWRPWRPEDPGAITLDRTGSPIGHDFAAIHRCDLWSGIARIG</sequence>
<gene>
    <name evidence="5" type="ORF">BJ987_004765</name>
</gene>
<evidence type="ECO:0000259" key="4">
    <source>
        <dbReference type="Pfam" id="PF00135"/>
    </source>
</evidence>
<dbReference type="PANTHER" id="PTHR11559">
    <property type="entry name" value="CARBOXYLESTERASE"/>
    <property type="match status" value="1"/>
</dbReference>
<dbReference type="Proteomes" id="UP001519325">
    <property type="component" value="Unassembled WGS sequence"/>
</dbReference>
<dbReference type="InterPro" id="IPR002018">
    <property type="entry name" value="CarbesteraseB"/>
</dbReference>
<feature type="domain" description="Carboxylesterase type B" evidence="4">
    <location>
        <begin position="43"/>
        <end position="519"/>
    </location>
</feature>
<comment type="caution">
    <text evidence="5">The sequence shown here is derived from an EMBL/GenBank/DDBJ whole genome shotgun (WGS) entry which is preliminary data.</text>
</comment>
<name>A0ABS4QJH9_9NOCA</name>
<organism evidence="5 6">
    <name type="scientific">Nocardia goodfellowii</name>
    <dbReference type="NCBI Taxonomy" id="882446"/>
    <lineage>
        <taxon>Bacteria</taxon>
        <taxon>Bacillati</taxon>
        <taxon>Actinomycetota</taxon>
        <taxon>Actinomycetes</taxon>
        <taxon>Mycobacteriales</taxon>
        <taxon>Nocardiaceae</taxon>
        <taxon>Nocardia</taxon>
    </lineage>
</organism>
<dbReference type="InterPro" id="IPR029058">
    <property type="entry name" value="AB_hydrolase_fold"/>
</dbReference>
<dbReference type="RefSeq" id="WP_209894131.1">
    <property type="nucleotide sequence ID" value="NZ_JAGGMR010000001.1"/>
</dbReference>
<feature type="signal peptide" evidence="3">
    <location>
        <begin position="1"/>
        <end position="30"/>
    </location>
</feature>
<keyword evidence="3" id="KW-0732">Signal</keyword>
<evidence type="ECO:0000256" key="3">
    <source>
        <dbReference type="RuleBase" id="RU361235"/>
    </source>
</evidence>